<dbReference type="Pfam" id="PF00535">
    <property type="entry name" value="Glycos_transf_2"/>
    <property type="match status" value="1"/>
</dbReference>
<dbReference type="CDD" id="cd04188">
    <property type="entry name" value="DPG_synthase"/>
    <property type="match status" value="1"/>
</dbReference>
<feature type="domain" description="Glycosyltransferase 2-like" evidence="13">
    <location>
        <begin position="9"/>
        <end position="177"/>
    </location>
</feature>
<evidence type="ECO:0000256" key="8">
    <source>
        <dbReference type="ARBA" id="ARBA00022824"/>
    </source>
</evidence>
<name>A0A1G1V4L7_9BACT</name>
<evidence type="ECO:0000256" key="12">
    <source>
        <dbReference type="ARBA" id="ARBA00045097"/>
    </source>
</evidence>
<keyword evidence="5" id="KW-0328">Glycosyltransferase</keyword>
<accession>A0A1G1V4L7</accession>
<dbReference type="Proteomes" id="UP000178272">
    <property type="component" value="Unassembled WGS sequence"/>
</dbReference>
<reference evidence="14 15" key="1">
    <citation type="journal article" date="2016" name="Nat. Commun.">
        <title>Thousands of microbial genomes shed light on interconnected biogeochemical processes in an aquifer system.</title>
        <authorList>
            <person name="Anantharaman K."/>
            <person name="Brown C.T."/>
            <person name="Hug L.A."/>
            <person name="Sharon I."/>
            <person name="Castelle C.J."/>
            <person name="Probst A.J."/>
            <person name="Thomas B.C."/>
            <person name="Singh A."/>
            <person name="Wilkins M.J."/>
            <person name="Karaoz U."/>
            <person name="Brodie E.L."/>
            <person name="Williams K.H."/>
            <person name="Hubbard S.S."/>
            <person name="Banfield J.F."/>
        </authorList>
    </citation>
    <scope>NUCLEOTIDE SEQUENCE [LARGE SCALE GENOMIC DNA]</scope>
</reference>
<keyword evidence="10" id="KW-1133">Transmembrane helix</keyword>
<evidence type="ECO:0000256" key="9">
    <source>
        <dbReference type="ARBA" id="ARBA00022968"/>
    </source>
</evidence>
<evidence type="ECO:0000256" key="1">
    <source>
        <dbReference type="ARBA" id="ARBA00004389"/>
    </source>
</evidence>
<dbReference type="PANTHER" id="PTHR10859">
    <property type="entry name" value="GLYCOSYL TRANSFERASE"/>
    <property type="match status" value="1"/>
</dbReference>
<dbReference type="EC" id="2.4.1.117" evidence="4"/>
<evidence type="ECO:0000313" key="14">
    <source>
        <dbReference type="EMBL" id="OGY10340.1"/>
    </source>
</evidence>
<organism evidence="14 15">
    <name type="scientific">Candidatus Blackburnbacteria bacterium RIFCSPHIGHO2_12_FULL_41_13b</name>
    <dbReference type="NCBI Taxonomy" id="1797517"/>
    <lineage>
        <taxon>Bacteria</taxon>
        <taxon>Candidatus Blackburniibacteriota</taxon>
    </lineage>
</organism>
<evidence type="ECO:0000256" key="6">
    <source>
        <dbReference type="ARBA" id="ARBA00022679"/>
    </source>
</evidence>
<protein>
    <recommendedName>
        <fullName evidence="4">dolichyl-phosphate beta-glucosyltransferase</fullName>
        <ecNumber evidence="4">2.4.1.117</ecNumber>
    </recommendedName>
</protein>
<dbReference type="InterPro" id="IPR029044">
    <property type="entry name" value="Nucleotide-diphossugar_trans"/>
</dbReference>
<evidence type="ECO:0000313" key="15">
    <source>
        <dbReference type="Proteomes" id="UP000178272"/>
    </source>
</evidence>
<gene>
    <name evidence="14" type="ORF">A3F61_00370</name>
</gene>
<dbReference type="InterPro" id="IPR035518">
    <property type="entry name" value="DPG_synthase"/>
</dbReference>
<evidence type="ECO:0000256" key="2">
    <source>
        <dbReference type="ARBA" id="ARBA00004922"/>
    </source>
</evidence>
<comment type="subcellular location">
    <subcellularLocation>
        <location evidence="1">Endoplasmic reticulum membrane</location>
        <topology evidence="1">Single-pass membrane protein</topology>
    </subcellularLocation>
</comment>
<comment type="similarity">
    <text evidence="3">Belongs to the glycosyltransferase 2 family.</text>
</comment>
<comment type="caution">
    <text evidence="14">The sequence shown here is derived from an EMBL/GenBank/DDBJ whole genome shotgun (WGS) entry which is preliminary data.</text>
</comment>
<evidence type="ECO:0000256" key="5">
    <source>
        <dbReference type="ARBA" id="ARBA00022676"/>
    </source>
</evidence>
<sequence length="247" mass="28525">MPTKTNLAVVVPVYNEEVDLPRNIPVLQRFLKNNFKNYNWELIIADNGPSKDRTREVSKRLSQEFDNVFYTFVPTPGRGNALKEIWLKSKADILCYMDVDLSSDLKYLPRLVRVLEQGADLATGSRLARGAKVYGRTLTREVMSRGYNLLIKFFFWTSFHDAQCGFKGIRQEAAKKLLPYVEDKGWFFDSELLILADKAGYKVVEVPIVWRDDPRSTVKVAKTAWGDIKGLTRLFLGRPWKNIKKRK</sequence>
<dbReference type="GO" id="GO:0006487">
    <property type="term" value="P:protein N-linked glycosylation"/>
    <property type="evidence" value="ECO:0007669"/>
    <property type="project" value="TreeGrafter"/>
</dbReference>
<keyword evidence="11" id="KW-0472">Membrane</keyword>
<dbReference type="SUPFAM" id="SSF53448">
    <property type="entry name" value="Nucleotide-diphospho-sugar transferases"/>
    <property type="match status" value="1"/>
</dbReference>
<dbReference type="InterPro" id="IPR001173">
    <property type="entry name" value="Glyco_trans_2-like"/>
</dbReference>
<evidence type="ECO:0000256" key="11">
    <source>
        <dbReference type="ARBA" id="ARBA00023136"/>
    </source>
</evidence>
<keyword evidence="7" id="KW-0812">Transmembrane</keyword>
<dbReference type="GO" id="GO:0004581">
    <property type="term" value="F:dolichyl-phosphate beta-glucosyltransferase activity"/>
    <property type="evidence" value="ECO:0007669"/>
    <property type="project" value="UniProtKB-EC"/>
</dbReference>
<evidence type="ECO:0000256" key="7">
    <source>
        <dbReference type="ARBA" id="ARBA00022692"/>
    </source>
</evidence>
<proteinExistence type="inferred from homology"/>
<dbReference type="AlphaFoldDB" id="A0A1G1V4L7"/>
<evidence type="ECO:0000259" key="13">
    <source>
        <dbReference type="Pfam" id="PF00535"/>
    </source>
</evidence>
<keyword evidence="9" id="KW-0735">Signal-anchor</keyword>
<keyword evidence="8" id="KW-0256">Endoplasmic reticulum</keyword>
<dbReference type="Gene3D" id="3.90.550.10">
    <property type="entry name" value="Spore Coat Polysaccharide Biosynthesis Protein SpsA, Chain A"/>
    <property type="match status" value="1"/>
</dbReference>
<dbReference type="STRING" id="1797517.A3F61_00370"/>
<evidence type="ECO:0000256" key="3">
    <source>
        <dbReference type="ARBA" id="ARBA00006739"/>
    </source>
</evidence>
<comment type="catalytic activity">
    <reaction evidence="12">
        <text>a di-trans,poly-cis-dolichyl phosphate + UDP-alpha-D-glucose = a di-trans,poly-cis-dolichyl beta-D-glucosyl phosphate + UDP</text>
        <dbReference type="Rhea" id="RHEA:15401"/>
        <dbReference type="Rhea" id="RHEA-COMP:19498"/>
        <dbReference type="Rhea" id="RHEA-COMP:19502"/>
        <dbReference type="ChEBI" id="CHEBI:57525"/>
        <dbReference type="ChEBI" id="CHEBI:57683"/>
        <dbReference type="ChEBI" id="CHEBI:58223"/>
        <dbReference type="ChEBI" id="CHEBI:58885"/>
        <dbReference type="EC" id="2.4.1.117"/>
    </reaction>
    <physiologicalReaction direction="left-to-right" evidence="12">
        <dbReference type="Rhea" id="RHEA:15402"/>
    </physiologicalReaction>
</comment>
<comment type="pathway">
    <text evidence="2">Protein modification; protein glycosylation.</text>
</comment>
<dbReference type="EMBL" id="MHCA01000057">
    <property type="protein sequence ID" value="OGY10340.1"/>
    <property type="molecule type" value="Genomic_DNA"/>
</dbReference>
<keyword evidence="6" id="KW-0808">Transferase</keyword>
<evidence type="ECO:0000256" key="10">
    <source>
        <dbReference type="ARBA" id="ARBA00022989"/>
    </source>
</evidence>
<evidence type="ECO:0000256" key="4">
    <source>
        <dbReference type="ARBA" id="ARBA00012583"/>
    </source>
</evidence>
<dbReference type="PANTHER" id="PTHR10859:SF91">
    <property type="entry name" value="DOLICHYL-PHOSPHATE BETA-GLUCOSYLTRANSFERASE"/>
    <property type="match status" value="1"/>
</dbReference>